<evidence type="ECO:0000313" key="3">
    <source>
        <dbReference type="Proteomes" id="UP000672602"/>
    </source>
</evidence>
<sequence length="83" mass="9429">SLYRTLLRIRKGYAGGDAVRYFGAGWRLVVLVGRRRSFVSLDFGLGSDGMVWIGISMSLLLSVYLIRVHQNLCLDLDWMFSDV</sequence>
<organism evidence="2 3">
    <name type="scientific">Marivibrio halodurans</name>
    <dbReference type="NCBI Taxonomy" id="2039722"/>
    <lineage>
        <taxon>Bacteria</taxon>
        <taxon>Pseudomonadati</taxon>
        <taxon>Pseudomonadota</taxon>
        <taxon>Alphaproteobacteria</taxon>
        <taxon>Rhodospirillales</taxon>
        <taxon>Rhodospirillaceae</taxon>
        <taxon>Marivibrio</taxon>
    </lineage>
</organism>
<feature type="non-terminal residue" evidence="2">
    <location>
        <position position="1"/>
    </location>
</feature>
<keyword evidence="3" id="KW-1185">Reference proteome</keyword>
<evidence type="ECO:0000256" key="1">
    <source>
        <dbReference type="SAM" id="Phobius"/>
    </source>
</evidence>
<dbReference type="RefSeq" id="WP_210683733.1">
    <property type="nucleotide sequence ID" value="NZ_JAGMWN010000017.1"/>
</dbReference>
<dbReference type="EMBL" id="JAGMWN010000017">
    <property type="protein sequence ID" value="MBP5859132.1"/>
    <property type="molecule type" value="Genomic_DNA"/>
</dbReference>
<comment type="caution">
    <text evidence="2">The sequence shown here is derived from an EMBL/GenBank/DDBJ whole genome shotgun (WGS) entry which is preliminary data.</text>
</comment>
<dbReference type="AlphaFoldDB" id="A0A8J7SBS7"/>
<keyword evidence="1" id="KW-0812">Transmembrane</keyword>
<protein>
    <submittedName>
        <fullName evidence="2">Uncharacterized protein</fullName>
    </submittedName>
</protein>
<proteinExistence type="predicted"/>
<keyword evidence="1" id="KW-1133">Transmembrane helix</keyword>
<feature type="transmembrane region" description="Helical" evidence="1">
    <location>
        <begin position="49"/>
        <end position="66"/>
    </location>
</feature>
<evidence type="ECO:0000313" key="2">
    <source>
        <dbReference type="EMBL" id="MBP5859132.1"/>
    </source>
</evidence>
<gene>
    <name evidence="2" type="ORF">KAJ83_19120</name>
</gene>
<reference evidence="2" key="1">
    <citation type="submission" date="2021-04" db="EMBL/GenBank/DDBJ databases">
        <authorList>
            <person name="Zhang D.-C."/>
        </authorList>
    </citation>
    <scope>NUCLEOTIDE SEQUENCE</scope>
    <source>
        <strain evidence="2">CGMCC 1.15697</strain>
    </source>
</reference>
<dbReference type="Proteomes" id="UP000672602">
    <property type="component" value="Unassembled WGS sequence"/>
</dbReference>
<name>A0A8J7SBS7_9PROT</name>
<keyword evidence="1" id="KW-0472">Membrane</keyword>
<accession>A0A8J7SBS7</accession>